<evidence type="ECO:0000313" key="3">
    <source>
        <dbReference type="Proteomes" id="UP001575622"/>
    </source>
</evidence>
<dbReference type="InterPro" id="IPR002818">
    <property type="entry name" value="DJ-1/PfpI"/>
</dbReference>
<dbReference type="PANTHER" id="PTHR48094">
    <property type="entry name" value="PROTEIN/NUCLEIC ACID DEGLYCASE DJ-1-RELATED"/>
    <property type="match status" value="1"/>
</dbReference>
<feature type="domain" description="DJ-1/PfpI" evidence="1">
    <location>
        <begin position="2"/>
        <end position="177"/>
    </location>
</feature>
<dbReference type="PANTHER" id="PTHR48094:SF5">
    <property type="entry name" value="PROTEIN DJ-1 HOMOLOG"/>
    <property type="match status" value="1"/>
</dbReference>
<dbReference type="SUPFAM" id="SSF52317">
    <property type="entry name" value="Class I glutamine amidotransferase-like"/>
    <property type="match status" value="1"/>
</dbReference>
<evidence type="ECO:0000259" key="1">
    <source>
        <dbReference type="Pfam" id="PF01965"/>
    </source>
</evidence>
<keyword evidence="3" id="KW-1185">Reference proteome</keyword>
<dbReference type="Proteomes" id="UP001575622">
    <property type="component" value="Unassembled WGS sequence"/>
</dbReference>
<dbReference type="InterPro" id="IPR029062">
    <property type="entry name" value="Class_I_gatase-like"/>
</dbReference>
<gene>
    <name evidence="2" type="ORF">ACEU3E_10780</name>
</gene>
<protein>
    <submittedName>
        <fullName evidence="2">DJ-1/PfpI family protein</fullName>
    </submittedName>
</protein>
<proteinExistence type="predicted"/>
<dbReference type="Gene3D" id="3.40.50.880">
    <property type="match status" value="1"/>
</dbReference>
<dbReference type="RefSeq" id="WP_373950650.1">
    <property type="nucleotide sequence ID" value="NZ_JBHDLN010000004.1"/>
</dbReference>
<evidence type="ECO:0000313" key="2">
    <source>
        <dbReference type="EMBL" id="MFB0842659.1"/>
    </source>
</evidence>
<dbReference type="Pfam" id="PF01965">
    <property type="entry name" value="DJ-1_PfpI"/>
    <property type="match status" value="1"/>
</dbReference>
<dbReference type="EMBL" id="JBHDLN010000004">
    <property type="protein sequence ID" value="MFB0842659.1"/>
    <property type="molecule type" value="Genomic_DNA"/>
</dbReference>
<sequence length="196" mass="21517">MKKVCLLLPNGFEAVEASVFTDVIGWNKDEGDGSTQLVTVGTRKELKCTWNFTVIPEKVISEVTVQEFDALALPGGFEEAGFYEDAFRPDVLEFIREFDRQGKIIASICVGALPLGKSGILQGRQATTYNLNNRKRQLQLEAMGAHVIPDQPVVRDGNVITSFNPSTAFAVAFDLLESLTSTENANNVKRLMGFLA</sequence>
<comment type="caution">
    <text evidence="2">The sequence shown here is derived from an EMBL/GenBank/DDBJ whole genome shotgun (WGS) entry which is preliminary data.</text>
</comment>
<reference evidence="2 3" key="1">
    <citation type="submission" date="2024-09" db="EMBL/GenBank/DDBJ databases">
        <authorList>
            <person name="Makale K.P.P."/>
            <person name="Makhzoum A."/>
            <person name="Rantong G."/>
            <person name="Rahube T.O."/>
        </authorList>
    </citation>
    <scope>NUCLEOTIDE SEQUENCE [LARGE SCALE GENOMIC DNA]</scope>
    <source>
        <strain evidence="2 3">KM_D13</strain>
    </source>
</reference>
<name>A0ABV4UXW5_9BACL</name>
<organism evidence="2 3">
    <name type="scientific">Paenibacillus oleatilyticus</name>
    <dbReference type="NCBI Taxonomy" id="2594886"/>
    <lineage>
        <taxon>Bacteria</taxon>
        <taxon>Bacillati</taxon>
        <taxon>Bacillota</taxon>
        <taxon>Bacilli</taxon>
        <taxon>Bacillales</taxon>
        <taxon>Paenibacillaceae</taxon>
        <taxon>Paenibacillus</taxon>
    </lineage>
</organism>
<accession>A0ABV4UXW5</accession>
<dbReference type="CDD" id="cd03135">
    <property type="entry name" value="GATase1_DJ-1"/>
    <property type="match status" value="1"/>
</dbReference>
<dbReference type="InterPro" id="IPR050325">
    <property type="entry name" value="Prot/Nucl_acid_deglycase"/>
</dbReference>